<feature type="transmembrane region" description="Helical" evidence="1">
    <location>
        <begin position="53"/>
        <end position="71"/>
    </location>
</feature>
<comment type="caution">
    <text evidence="2">The sequence shown here is derived from an EMBL/GenBank/DDBJ whole genome shotgun (WGS) entry which is preliminary data.</text>
</comment>
<gene>
    <name evidence="2" type="ORF">DD924_10825</name>
</gene>
<keyword evidence="1" id="KW-0812">Transmembrane</keyword>
<accession>A0A317Z6U7</accession>
<feature type="non-terminal residue" evidence="2">
    <location>
        <position position="102"/>
    </location>
</feature>
<dbReference type="SUPFAM" id="SSF103473">
    <property type="entry name" value="MFS general substrate transporter"/>
    <property type="match status" value="1"/>
</dbReference>
<dbReference type="AlphaFoldDB" id="A0A317Z6U7"/>
<dbReference type="Gene3D" id="1.20.1250.20">
    <property type="entry name" value="MFS general substrate transporter like domains"/>
    <property type="match status" value="1"/>
</dbReference>
<keyword evidence="1" id="KW-0472">Membrane</keyword>
<proteinExistence type="predicted"/>
<dbReference type="Proteomes" id="UP000246351">
    <property type="component" value="Unassembled WGS sequence"/>
</dbReference>
<organism evidence="2 3">
    <name type="scientific">Staphylococcus pseudintermedius</name>
    <dbReference type="NCBI Taxonomy" id="283734"/>
    <lineage>
        <taxon>Bacteria</taxon>
        <taxon>Bacillati</taxon>
        <taxon>Bacillota</taxon>
        <taxon>Bacilli</taxon>
        <taxon>Bacillales</taxon>
        <taxon>Staphylococcaceae</taxon>
        <taxon>Staphylococcus</taxon>
        <taxon>Staphylococcus intermedius group</taxon>
    </lineage>
</organism>
<dbReference type="InterPro" id="IPR036259">
    <property type="entry name" value="MFS_trans_sf"/>
</dbReference>
<dbReference type="EMBL" id="QEIV01001033">
    <property type="protein sequence ID" value="PWZ97962.1"/>
    <property type="molecule type" value="Genomic_DNA"/>
</dbReference>
<keyword evidence="1" id="KW-1133">Transmembrane helix</keyword>
<evidence type="ECO:0000256" key="1">
    <source>
        <dbReference type="SAM" id="Phobius"/>
    </source>
</evidence>
<protein>
    <submittedName>
        <fullName evidence="2">MFS transporter</fullName>
    </submittedName>
</protein>
<feature type="transmembrane region" description="Helical" evidence="1">
    <location>
        <begin position="16"/>
        <end position="33"/>
    </location>
</feature>
<name>A0A317Z6U7_STAPS</name>
<sequence>MQKILDKLNFKDRKTLIGFLSVVTAGQLIYSSFEAFKGTFYNLLLEVLNVSNAELGAIFGLIGISIFFYIPGGWINNRFSIKSILIVGLLIRFITISVIIFF</sequence>
<reference evidence="2 3" key="1">
    <citation type="journal article" date="2018" name="Vet. Microbiol.">
        <title>Clonal diversity and geographic distribution of methicillin-resistant Staphylococcus pseudintermedius from Australian animals: Discovery of novel sequence types.</title>
        <authorList>
            <person name="Worthing K.A."/>
            <person name="Abraham S."/>
            <person name="Coombs G.W."/>
            <person name="Pang S."/>
            <person name="Saputra S."/>
            <person name="Jordan D."/>
            <person name="Trott D.J."/>
            <person name="Norris J.M."/>
        </authorList>
    </citation>
    <scope>NUCLEOTIDE SEQUENCE [LARGE SCALE GENOMIC DNA]</scope>
    <source>
        <strain evidence="2 3">ST71 3</strain>
    </source>
</reference>
<feature type="transmembrane region" description="Helical" evidence="1">
    <location>
        <begin position="83"/>
        <end position="101"/>
    </location>
</feature>
<evidence type="ECO:0000313" key="2">
    <source>
        <dbReference type="EMBL" id="PWZ97962.1"/>
    </source>
</evidence>
<evidence type="ECO:0000313" key="3">
    <source>
        <dbReference type="Proteomes" id="UP000246351"/>
    </source>
</evidence>